<organism evidence="2">
    <name type="scientific">Pseudictyota dubia</name>
    <dbReference type="NCBI Taxonomy" id="2749911"/>
    <lineage>
        <taxon>Eukaryota</taxon>
        <taxon>Sar</taxon>
        <taxon>Stramenopiles</taxon>
        <taxon>Ochrophyta</taxon>
        <taxon>Bacillariophyta</taxon>
        <taxon>Mediophyceae</taxon>
        <taxon>Biddulphiophycidae</taxon>
        <taxon>Eupodiscales</taxon>
        <taxon>Odontellaceae</taxon>
        <taxon>Pseudictyota</taxon>
    </lineage>
</organism>
<accession>A0A7R9W357</accession>
<dbReference type="AlphaFoldDB" id="A0A7R9W357"/>
<protein>
    <submittedName>
        <fullName evidence="2">Uncharacterized protein</fullName>
    </submittedName>
</protein>
<reference evidence="2" key="1">
    <citation type="submission" date="2021-01" db="EMBL/GenBank/DDBJ databases">
        <authorList>
            <person name="Corre E."/>
            <person name="Pelletier E."/>
            <person name="Niang G."/>
            <person name="Scheremetjew M."/>
            <person name="Finn R."/>
            <person name="Kale V."/>
            <person name="Holt S."/>
            <person name="Cochrane G."/>
            <person name="Meng A."/>
            <person name="Brown T."/>
            <person name="Cohen L."/>
        </authorList>
    </citation>
    <scope>NUCLEOTIDE SEQUENCE</scope>
    <source>
        <strain evidence="2">CCMP147</strain>
    </source>
</reference>
<proteinExistence type="predicted"/>
<sequence>MLNALRPITVLAFLACGRLAASFAPAQTRDAIRITALGMAPKYDPFTQRWEATEDEDYEGAYGPVGSLIRAGPKPFLIRLFSPDQYEQAVLKYMSNENVGRMEAQGNMDAYFENPNDWAYQKTVERRGGYKRDWATANTDPKQVTLSGIWAGIVVWFFYTLVNDSLAGKYPTQNLFDFL</sequence>
<name>A0A7R9W357_9STRA</name>
<keyword evidence="1" id="KW-0732">Signal</keyword>
<evidence type="ECO:0000256" key="1">
    <source>
        <dbReference type="SAM" id="SignalP"/>
    </source>
</evidence>
<feature type="signal peptide" evidence="1">
    <location>
        <begin position="1"/>
        <end position="20"/>
    </location>
</feature>
<evidence type="ECO:0000313" key="2">
    <source>
        <dbReference type="EMBL" id="CAD8312969.1"/>
    </source>
</evidence>
<dbReference type="EMBL" id="HBED01023678">
    <property type="protein sequence ID" value="CAD8312969.1"/>
    <property type="molecule type" value="Transcribed_RNA"/>
</dbReference>
<feature type="chain" id="PRO_5030699042" evidence="1">
    <location>
        <begin position="21"/>
        <end position="179"/>
    </location>
</feature>
<gene>
    <name evidence="2" type="ORF">TDUB1175_LOCUS11758</name>
</gene>